<comment type="caution">
    <text evidence="7">The sequence shown here is derived from an EMBL/GenBank/DDBJ whole genome shotgun (WGS) entry which is preliminary data.</text>
</comment>
<comment type="catalytic activity">
    <reaction evidence="6">
        <text>2'-phospho-[ligated tRNA] + NAD(+) = mature tRNA + ADP-alpha-D-ribose 1'',2''-cyclic phosphate + nicotinamide</text>
        <dbReference type="Rhea" id="RHEA:23324"/>
        <dbReference type="Rhea" id="RHEA-COMP:11106"/>
        <dbReference type="Rhea" id="RHEA-COMP:11107"/>
        <dbReference type="ChEBI" id="CHEBI:17154"/>
        <dbReference type="ChEBI" id="CHEBI:57540"/>
        <dbReference type="ChEBI" id="CHEBI:76596"/>
        <dbReference type="ChEBI" id="CHEBI:82883"/>
        <dbReference type="ChEBI" id="CHEBI:85027"/>
        <dbReference type="EC" id="2.7.1.160"/>
    </reaction>
</comment>
<comment type="function">
    <text evidence="1">Catalyzes the last step of tRNA splicing, the transfer of the splice junction 2'-phosphate from ligated tRNA to NAD to produce ADP-ribose 1''-2'' cyclic phosphate.</text>
</comment>
<dbReference type="EMBL" id="JAPCXC010000003">
    <property type="protein sequence ID" value="KAJ1613332.1"/>
    <property type="molecule type" value="Genomic_DNA"/>
</dbReference>
<evidence type="ECO:0000256" key="3">
    <source>
        <dbReference type="ARBA" id="ARBA00012007"/>
    </source>
</evidence>
<dbReference type="Gene3D" id="1.10.10.970">
    <property type="entry name" value="RNA 2'-phosphotransferase, Tpt1/KptA family, N-terminal domain"/>
    <property type="match status" value="1"/>
</dbReference>
<dbReference type="InterPro" id="IPR042081">
    <property type="entry name" value="RNA_2'-PTrans_C"/>
</dbReference>
<keyword evidence="5" id="KW-0520">NAD</keyword>
<dbReference type="AlphaFoldDB" id="A0A9D5HZ42"/>
<gene>
    <name evidence="7" type="ORF">OJ253_200</name>
</gene>
<dbReference type="PANTHER" id="PTHR12684:SF2">
    <property type="entry name" value="TRNA 2'-PHOSPHOTRANSFERASE 1"/>
    <property type="match status" value="1"/>
</dbReference>
<reference evidence="7" key="1">
    <citation type="submission" date="2022-10" db="EMBL/GenBank/DDBJ databases">
        <title>Adaptive evolution leads to modifications in subtelomeric GC content in a zoonotic Cryptosporidium species.</title>
        <authorList>
            <person name="Li J."/>
            <person name="Feng Y."/>
            <person name="Xiao L."/>
        </authorList>
    </citation>
    <scope>NUCLEOTIDE SEQUENCE</scope>
    <source>
        <strain evidence="7">33844</strain>
    </source>
</reference>
<evidence type="ECO:0000256" key="1">
    <source>
        <dbReference type="ARBA" id="ARBA00003343"/>
    </source>
</evidence>
<dbReference type="GO" id="GO:0006388">
    <property type="term" value="P:tRNA splicing, via endonucleolytic cleavage and ligation"/>
    <property type="evidence" value="ECO:0007669"/>
    <property type="project" value="TreeGrafter"/>
</dbReference>
<proteinExistence type="inferred from homology"/>
<protein>
    <recommendedName>
        <fullName evidence="3">2'-phosphotransferase</fullName>
        <ecNumber evidence="3">2.7.1.160</ecNumber>
    </recommendedName>
</protein>
<keyword evidence="4" id="KW-0808">Transferase</keyword>
<dbReference type="OrthoDB" id="419694at2759"/>
<dbReference type="GO" id="GO:0000215">
    <property type="term" value="F:tRNA 2'-phosphotransferase activity"/>
    <property type="evidence" value="ECO:0007669"/>
    <property type="project" value="UniProtKB-EC"/>
</dbReference>
<dbReference type="InterPro" id="IPR042080">
    <property type="entry name" value="RNA_2'-PTrans_N"/>
</dbReference>
<dbReference type="Proteomes" id="UP001067231">
    <property type="component" value="Unassembled WGS sequence"/>
</dbReference>
<accession>A0A9D5HZ42</accession>
<evidence type="ECO:0000256" key="6">
    <source>
        <dbReference type="ARBA" id="ARBA00047949"/>
    </source>
</evidence>
<dbReference type="PANTHER" id="PTHR12684">
    <property type="entry name" value="PUTATIVE PHOSPHOTRANSFERASE"/>
    <property type="match status" value="1"/>
</dbReference>
<evidence type="ECO:0000256" key="5">
    <source>
        <dbReference type="ARBA" id="ARBA00023027"/>
    </source>
</evidence>
<sequence length="257" mass="29622">MGHSHDIIISKRLTWLLRHGDPAKTGLRIRSDGFTEVDEILEQVGISFDRLCYIVENDPKRRFKIVCEDGINLIRANQGHSLQIIDDDKLLSLINVDDQSDMIQRLIVHGTYLDKWQTIKENGLSRMSRSHIHFVPVKNFKLESHKQVSKWGVENLSIDQIAKELCAFRCKSGIRSTSEVLIFIDMANCISEKMEYKFYTSENNVILTRGNQQGLICPDMFLLCIDIKNGEVLLNNIGDEQTITEVVRFIFNSMRSY</sequence>
<dbReference type="EC" id="2.7.1.160" evidence="3"/>
<dbReference type="InterPro" id="IPR002745">
    <property type="entry name" value="Ptrans_KptA/Tpt1"/>
</dbReference>
<dbReference type="Gene3D" id="3.20.170.30">
    <property type="match status" value="1"/>
</dbReference>
<organism evidence="7">
    <name type="scientific">Cryptosporidium canis</name>
    <dbReference type="NCBI Taxonomy" id="195482"/>
    <lineage>
        <taxon>Eukaryota</taxon>
        <taxon>Sar</taxon>
        <taxon>Alveolata</taxon>
        <taxon>Apicomplexa</taxon>
        <taxon>Conoidasida</taxon>
        <taxon>Coccidia</taxon>
        <taxon>Eucoccidiorida</taxon>
        <taxon>Eimeriorina</taxon>
        <taxon>Cryptosporidiidae</taxon>
        <taxon>Cryptosporidium</taxon>
    </lineage>
</organism>
<dbReference type="SUPFAM" id="SSF56399">
    <property type="entry name" value="ADP-ribosylation"/>
    <property type="match status" value="1"/>
</dbReference>
<evidence type="ECO:0000313" key="7">
    <source>
        <dbReference type="EMBL" id="KAJ1613332.1"/>
    </source>
</evidence>
<dbReference type="Pfam" id="PF01885">
    <property type="entry name" value="PTS_2-RNA"/>
    <property type="match status" value="1"/>
</dbReference>
<name>A0A9D5HZ42_9CRYT</name>
<evidence type="ECO:0000256" key="2">
    <source>
        <dbReference type="ARBA" id="ARBA00009836"/>
    </source>
</evidence>
<evidence type="ECO:0000256" key="4">
    <source>
        <dbReference type="ARBA" id="ARBA00022679"/>
    </source>
</evidence>
<comment type="similarity">
    <text evidence="2">Belongs to the KptA/TPT1 family.</text>
</comment>